<proteinExistence type="predicted"/>
<organism evidence="1 2">
    <name type="scientific">Cymbomonas tetramitiformis</name>
    <dbReference type="NCBI Taxonomy" id="36881"/>
    <lineage>
        <taxon>Eukaryota</taxon>
        <taxon>Viridiplantae</taxon>
        <taxon>Chlorophyta</taxon>
        <taxon>Pyramimonadophyceae</taxon>
        <taxon>Pyramimonadales</taxon>
        <taxon>Pyramimonadaceae</taxon>
        <taxon>Cymbomonas</taxon>
    </lineage>
</organism>
<comment type="caution">
    <text evidence="1">The sequence shown here is derived from an EMBL/GenBank/DDBJ whole genome shotgun (WGS) entry which is preliminary data.</text>
</comment>
<gene>
    <name evidence="1" type="ORF">CYMTET_32164</name>
</gene>
<dbReference type="AlphaFoldDB" id="A0AAE0FG76"/>
<evidence type="ECO:0000313" key="1">
    <source>
        <dbReference type="EMBL" id="KAK3258808.1"/>
    </source>
</evidence>
<keyword evidence="2" id="KW-1185">Reference proteome</keyword>
<sequence>MRIIDVGQMVPSSTRLAASDDFTLPVPLHSIVEECAMGIEAVHDIVDDDAEGTSDLLSATLDYGEDPNESIMSFNAALAAAKRKNTLDEDDVKGQFIHQAMDSDYYQPVVSRLLLHDQRAAESRLTQRRSGG</sequence>
<protein>
    <submittedName>
        <fullName evidence="1">Uncharacterized protein</fullName>
    </submittedName>
</protein>
<dbReference type="EMBL" id="LGRX02019255">
    <property type="protein sequence ID" value="KAK3258808.1"/>
    <property type="molecule type" value="Genomic_DNA"/>
</dbReference>
<reference evidence="1 2" key="1">
    <citation type="journal article" date="2015" name="Genome Biol. Evol.">
        <title>Comparative Genomics of a Bacterivorous Green Alga Reveals Evolutionary Causalities and Consequences of Phago-Mixotrophic Mode of Nutrition.</title>
        <authorList>
            <person name="Burns J.A."/>
            <person name="Paasch A."/>
            <person name="Narechania A."/>
            <person name="Kim E."/>
        </authorList>
    </citation>
    <scope>NUCLEOTIDE SEQUENCE [LARGE SCALE GENOMIC DNA]</scope>
    <source>
        <strain evidence="1 2">PLY_AMNH</strain>
    </source>
</reference>
<evidence type="ECO:0000313" key="2">
    <source>
        <dbReference type="Proteomes" id="UP001190700"/>
    </source>
</evidence>
<accession>A0AAE0FG76</accession>
<name>A0AAE0FG76_9CHLO</name>
<dbReference type="Proteomes" id="UP001190700">
    <property type="component" value="Unassembled WGS sequence"/>
</dbReference>